<organism evidence="7">
    <name type="scientific">Methanotorris igneus (strain DSM 5666 / JCM 11834 / Kol 5)</name>
    <dbReference type="NCBI Taxonomy" id="880724"/>
    <lineage>
        <taxon>Archaea</taxon>
        <taxon>Methanobacteriati</taxon>
        <taxon>Methanobacteriota</taxon>
        <taxon>Methanomada group</taxon>
        <taxon>Methanococci</taxon>
        <taxon>Methanococcales</taxon>
        <taxon>Methanocaldococcaceae</taxon>
        <taxon>Methanotorris</taxon>
    </lineage>
</organism>
<dbReference type="GO" id="GO:0046872">
    <property type="term" value="F:metal ion binding"/>
    <property type="evidence" value="ECO:0007669"/>
    <property type="project" value="UniProtKB-KW"/>
</dbReference>
<dbReference type="STRING" id="880724.Metig_1208"/>
<dbReference type="EMBL" id="CP002737">
    <property type="protein sequence ID" value="AEF96746.1"/>
    <property type="molecule type" value="Genomic_DNA"/>
</dbReference>
<dbReference type="KEGG" id="mig:Metig_1208"/>
<keyword evidence="4" id="KW-0411">Iron-sulfur</keyword>
<dbReference type="AlphaFoldDB" id="F6BE69"/>
<proteinExistence type="predicted"/>
<name>F6BE69_METIK</name>
<sequence length="244" mass="26841">MILGIDVGSTTTKMVLMENNKIVDYKIKNIGVVVEEEDILKMVNEFEKEYSVDKVVATGYGRHKITFADRVVPEVIALGRGANYFFKEADGVVDIGGQDSKVIKIDKDGNVVDFILSDKCAAGTGKFLEKCIEILKIEDDINKYKSNNIAKISSMCAVFAESEIISLLAKKTPKENILMGVYESICNRIIPMVNKLGINNIVFSGGVAKNRVLAEVLEEKLNKSILIPKEPQIVCCVGAILKGF</sequence>
<dbReference type="PANTHER" id="PTHR32329:SF2">
    <property type="entry name" value="BIFUNCTIONAL PROTEIN [INCLUDES 2-HYDROXYACYL-COA DEHYDRATASE (N-TER) AND ITS ACTIVATOR DOMAIN (C_TERM)"/>
    <property type="match status" value="1"/>
</dbReference>
<evidence type="ECO:0000259" key="5">
    <source>
        <dbReference type="Pfam" id="PF01869"/>
    </source>
</evidence>
<evidence type="ECO:0000256" key="3">
    <source>
        <dbReference type="ARBA" id="ARBA00023004"/>
    </source>
</evidence>
<dbReference type="Gene3D" id="3.30.420.40">
    <property type="match status" value="2"/>
</dbReference>
<keyword evidence="7" id="KW-1185">Reference proteome</keyword>
<evidence type="ECO:0000256" key="2">
    <source>
        <dbReference type="ARBA" id="ARBA00022723"/>
    </source>
</evidence>
<dbReference type="CDD" id="cd24109">
    <property type="entry name" value="ASKHA_NBD_YjiL-like"/>
    <property type="match status" value="1"/>
</dbReference>
<dbReference type="InterPro" id="IPR002731">
    <property type="entry name" value="ATPase_BadF"/>
</dbReference>
<evidence type="ECO:0000313" key="6">
    <source>
        <dbReference type="EMBL" id="AEF96746.1"/>
    </source>
</evidence>
<evidence type="ECO:0000256" key="1">
    <source>
        <dbReference type="ARBA" id="ARBA00001966"/>
    </source>
</evidence>
<dbReference type="Pfam" id="PF01869">
    <property type="entry name" value="BcrAD_BadFG"/>
    <property type="match status" value="1"/>
</dbReference>
<dbReference type="RefSeq" id="WP_013799345.1">
    <property type="nucleotide sequence ID" value="NC_015562.1"/>
</dbReference>
<dbReference type="InterPro" id="IPR051805">
    <property type="entry name" value="Dehydratase_Activator_Redct"/>
</dbReference>
<dbReference type="InterPro" id="IPR043129">
    <property type="entry name" value="ATPase_NBD"/>
</dbReference>
<dbReference type="HOGENOM" id="CLU_066597_0_0_2"/>
<gene>
    <name evidence="6" type="ordered locus">Metig_1208</name>
</gene>
<comment type="cofactor">
    <cofactor evidence="1">
        <name>[4Fe-4S] cluster</name>
        <dbReference type="ChEBI" id="CHEBI:49883"/>
    </cofactor>
</comment>
<evidence type="ECO:0000313" key="7">
    <source>
        <dbReference type="Proteomes" id="UP000009227"/>
    </source>
</evidence>
<keyword evidence="2" id="KW-0479">Metal-binding</keyword>
<dbReference type="PANTHER" id="PTHR32329">
    <property type="entry name" value="BIFUNCTIONAL PROTEIN [INCLUDES 2-HYDROXYACYL-COA DEHYDRATASE (N-TER) AND ITS ACTIVATOR DOMAIN (C_TERM)-RELATED"/>
    <property type="match status" value="1"/>
</dbReference>
<protein>
    <submittedName>
        <fullName evidence="6">CoA-substrate-specific enzyme activase</fullName>
    </submittedName>
</protein>
<dbReference type="InterPro" id="IPR008275">
    <property type="entry name" value="CoA_E_activase_dom"/>
</dbReference>
<accession>F6BE69</accession>
<dbReference type="SUPFAM" id="SSF53067">
    <property type="entry name" value="Actin-like ATPase domain"/>
    <property type="match status" value="1"/>
</dbReference>
<keyword evidence="3" id="KW-0408">Iron</keyword>
<dbReference type="GO" id="GO:0051536">
    <property type="term" value="F:iron-sulfur cluster binding"/>
    <property type="evidence" value="ECO:0007669"/>
    <property type="project" value="UniProtKB-KW"/>
</dbReference>
<dbReference type="Proteomes" id="UP000009227">
    <property type="component" value="Chromosome"/>
</dbReference>
<dbReference type="OrthoDB" id="114976at2157"/>
<dbReference type="NCBIfam" id="TIGR00241">
    <property type="entry name" value="CoA_E_activ"/>
    <property type="match status" value="1"/>
</dbReference>
<feature type="domain" description="ATPase BadF/BadG/BcrA/BcrD type" evidence="5">
    <location>
        <begin position="3"/>
        <end position="241"/>
    </location>
</feature>
<dbReference type="GeneID" id="10644068"/>
<reference evidence="6 7" key="1">
    <citation type="submission" date="2011-05" db="EMBL/GenBank/DDBJ databases">
        <title>Complete sequence of Methanotorris igneus Kol 5.</title>
        <authorList>
            <consortium name="US DOE Joint Genome Institute"/>
            <person name="Lucas S."/>
            <person name="Han J."/>
            <person name="Lapidus A."/>
            <person name="Cheng J.-F."/>
            <person name="Goodwin L."/>
            <person name="Pitluck S."/>
            <person name="Peters L."/>
            <person name="Mikhailova N."/>
            <person name="Chertkov O."/>
            <person name="Han C."/>
            <person name="Tapia R."/>
            <person name="Land M."/>
            <person name="Hauser L."/>
            <person name="Kyrpides N."/>
            <person name="Ivanova N."/>
            <person name="Pagani I."/>
            <person name="Sieprawska-Lupa M."/>
            <person name="Whitman W."/>
            <person name="Woyke T."/>
        </authorList>
    </citation>
    <scope>NUCLEOTIDE SEQUENCE [LARGE SCALE GENOMIC DNA]</scope>
    <source>
        <strain evidence="7">DSM 5666 / JCM 11834 / Kol 5</strain>
    </source>
</reference>
<evidence type="ECO:0000256" key="4">
    <source>
        <dbReference type="ARBA" id="ARBA00023014"/>
    </source>
</evidence>